<dbReference type="GO" id="GO:0046872">
    <property type="term" value="F:metal ion binding"/>
    <property type="evidence" value="ECO:0007669"/>
    <property type="project" value="UniProtKB-UniRule"/>
</dbReference>
<keyword evidence="8" id="KW-0865">Zymogen</keyword>
<evidence type="ECO:0000256" key="5">
    <source>
        <dbReference type="ARBA" id="ARBA00022801"/>
    </source>
</evidence>
<dbReference type="EMBL" id="AP022839">
    <property type="protein sequence ID" value="BCA93966.1"/>
    <property type="molecule type" value="Genomic_DNA"/>
</dbReference>
<feature type="active site" evidence="9">
    <location>
        <position position="380"/>
    </location>
</feature>
<dbReference type="GO" id="GO:0004222">
    <property type="term" value="F:metalloendopeptidase activity"/>
    <property type="evidence" value="ECO:0007669"/>
    <property type="project" value="UniProtKB-UniRule"/>
</dbReference>
<dbReference type="CDD" id="cd09597">
    <property type="entry name" value="M4_TLP"/>
    <property type="match status" value="1"/>
</dbReference>
<keyword evidence="5 10" id="KW-0378">Hydrolase</keyword>
<evidence type="ECO:0000256" key="9">
    <source>
        <dbReference type="PIRSR" id="PIRSR623612-1"/>
    </source>
</evidence>
<dbReference type="AlphaFoldDB" id="A0A6F8T1U6"/>
<evidence type="ECO:0000259" key="11">
    <source>
        <dbReference type="Pfam" id="PF01447"/>
    </source>
</evidence>
<dbReference type="KEGG" id="lant:TUM19329_03270"/>
<keyword evidence="7 10" id="KW-0482">Metalloprotease</keyword>
<protein>
    <recommendedName>
        <fullName evidence="10">Neutral metalloproteinase</fullName>
        <ecNumber evidence="10">3.4.24.-</ecNumber>
    </recommendedName>
</protein>
<accession>A0A6F8T1U6</accession>
<gene>
    <name evidence="14" type="ORF">TUM19329_03270</name>
</gene>
<dbReference type="InterPro" id="IPR013856">
    <property type="entry name" value="Peptidase_M4_domain"/>
</dbReference>
<dbReference type="PANTHER" id="PTHR33794">
    <property type="entry name" value="BACILLOLYSIN"/>
    <property type="match status" value="1"/>
</dbReference>
<evidence type="ECO:0000256" key="4">
    <source>
        <dbReference type="ARBA" id="ARBA00022729"/>
    </source>
</evidence>
<proteinExistence type="inferred from homology"/>
<keyword evidence="2 10" id="KW-0645">Protease</keyword>
<evidence type="ECO:0000256" key="10">
    <source>
        <dbReference type="RuleBase" id="RU366073"/>
    </source>
</evidence>
<dbReference type="InterPro" id="IPR011096">
    <property type="entry name" value="FTP_domain"/>
</dbReference>
<feature type="domain" description="Peptidase M4" evidence="11">
    <location>
        <begin position="243"/>
        <end position="387"/>
    </location>
</feature>
<feature type="active site" description="Proton donor" evidence="9">
    <location>
        <position position="507"/>
    </location>
</feature>
<dbReference type="GO" id="GO:0006508">
    <property type="term" value="P:proteolysis"/>
    <property type="evidence" value="ECO:0007669"/>
    <property type="project" value="UniProtKB-KW"/>
</dbReference>
<evidence type="ECO:0000256" key="7">
    <source>
        <dbReference type="ARBA" id="ARBA00023049"/>
    </source>
</evidence>
<dbReference type="InterPro" id="IPR027268">
    <property type="entry name" value="Peptidase_M4/M1_CTD_sf"/>
</dbReference>
<comment type="similarity">
    <text evidence="1 10">Belongs to the peptidase M4 family.</text>
</comment>
<dbReference type="EC" id="3.4.24.-" evidence="10"/>
<comment type="function">
    <text evidence="10">Extracellular zinc metalloprotease.</text>
</comment>
<evidence type="ECO:0000259" key="13">
    <source>
        <dbReference type="Pfam" id="PF07504"/>
    </source>
</evidence>
<name>A0A6F8T1U6_9GAMM</name>
<comment type="cofactor">
    <cofactor evidence="10">
        <name>Zn(2+)</name>
        <dbReference type="ChEBI" id="CHEBI:29105"/>
    </cofactor>
</comment>
<keyword evidence="10" id="KW-0964">Secreted</keyword>
<sequence>MTEEKNCTLVFFVSLWCALCEYIGISVLKKSIFFSLVFSSPILLAAHAVDLYQAPLDSLNQFHLGQAPKKTARAIGSSAAENNSLQQVNQTQQDNKTIIRYQQLYKGIPVVGAQIMITKRVNQGINAQSNVLVNGHLLDDVQINTQPALNDQQAIDLAKKTYFSVNPAAETLQEKSQLQIRPDQDEELRLVYLISFKSVQGNNKPVWPFFVIDAQTGVVVQQWNNIKTYLDHGPGGNEKVHQYWYGKDGLPALDVTQKGSQCVMDNPKVKLVNVESSWDWSNLKVKPFQYPCNKNVAENINGAFSPSNDAYYFGHTIVDMYRDWYGLNALQQANGSPMKLVMRVHFGQSYDNAFWDGQSMSFGDGDEFYPLVSLDVTGHEVTHGFTEQHSGLEYHDQSGALNESMSDMAGQASRAFLLAKTPLLYGKAYLQPDEVTWGIGETIVRDSFGKALRFMDFPSSDGSSADCLDKQLARSNGGYCAISYDELVDFANSKIADPQDRQSFIVHTASGVFNKAFYLLSKSISIKTAYHVMIIANTRYWTPGTDFKSGACGVIYAAKDLSIDSNLVKNVFDQVGVDTSGCSV</sequence>
<feature type="domain" description="Peptidase M4 C-terminal" evidence="12">
    <location>
        <begin position="390"/>
        <end position="577"/>
    </location>
</feature>
<dbReference type="Pfam" id="PF02868">
    <property type="entry name" value="Peptidase_M4_C"/>
    <property type="match status" value="1"/>
</dbReference>
<dbReference type="GO" id="GO:0005576">
    <property type="term" value="C:extracellular region"/>
    <property type="evidence" value="ECO:0007669"/>
    <property type="project" value="UniProtKB-SubCell"/>
</dbReference>
<dbReference type="Gene3D" id="1.10.390.10">
    <property type="entry name" value="Neutral Protease Domain 2"/>
    <property type="match status" value="1"/>
</dbReference>
<reference evidence="14" key="1">
    <citation type="journal article" date="2020" name="Microbiol. Resour. Announc.">
        <title>Complete Genome Sequence of Novel Psychrotolerant Legionella Strain TUM19329, Isolated from Antarctic Lake Sediment.</title>
        <authorList>
            <person name="Shimada S."/>
            <person name="Nakai R."/>
            <person name="Aoki K."/>
            <person name="Shimoeda N."/>
            <person name="Ohno G."/>
            <person name="Miyazaki Y."/>
            <person name="Kudoh S."/>
            <person name="Imura S."/>
            <person name="Watanabe K."/>
            <person name="Ishii Y."/>
            <person name="Tateda K."/>
        </authorList>
    </citation>
    <scope>NUCLEOTIDE SEQUENCE [LARGE SCALE GENOMIC DNA]</scope>
    <source>
        <strain evidence="14">TUM19329</strain>
    </source>
</reference>
<dbReference type="Proteomes" id="UP000502894">
    <property type="component" value="Chromosome"/>
</dbReference>
<organism evidence="14 15">
    <name type="scientific">Legionella antarctica</name>
    <dbReference type="NCBI Taxonomy" id="2708020"/>
    <lineage>
        <taxon>Bacteria</taxon>
        <taxon>Pseudomonadati</taxon>
        <taxon>Pseudomonadota</taxon>
        <taxon>Gammaproteobacteria</taxon>
        <taxon>Legionellales</taxon>
        <taxon>Legionellaceae</taxon>
        <taxon>Legionella</taxon>
    </lineage>
</organism>
<dbReference type="Gene3D" id="3.10.170.10">
    <property type="match status" value="1"/>
</dbReference>
<keyword evidence="6 10" id="KW-0862">Zinc</keyword>
<evidence type="ECO:0000256" key="6">
    <source>
        <dbReference type="ARBA" id="ARBA00022833"/>
    </source>
</evidence>
<dbReference type="Pfam" id="PF07504">
    <property type="entry name" value="FTP"/>
    <property type="match status" value="1"/>
</dbReference>
<dbReference type="InterPro" id="IPR001570">
    <property type="entry name" value="Peptidase_M4_C_domain"/>
</dbReference>
<evidence type="ECO:0000259" key="12">
    <source>
        <dbReference type="Pfam" id="PF02868"/>
    </source>
</evidence>
<dbReference type="PANTHER" id="PTHR33794:SF1">
    <property type="entry name" value="BACILLOLYSIN"/>
    <property type="match status" value="1"/>
</dbReference>
<dbReference type="PRINTS" id="PR00730">
    <property type="entry name" value="THERMOLYSIN"/>
</dbReference>
<comment type="subcellular location">
    <subcellularLocation>
        <location evidence="10">Secreted</location>
    </subcellularLocation>
</comment>
<keyword evidence="4" id="KW-0732">Signal</keyword>
<dbReference type="Gene3D" id="3.10.450.40">
    <property type="match status" value="1"/>
</dbReference>
<evidence type="ECO:0000256" key="3">
    <source>
        <dbReference type="ARBA" id="ARBA00022723"/>
    </source>
</evidence>
<evidence type="ECO:0000313" key="15">
    <source>
        <dbReference type="Proteomes" id="UP000502894"/>
    </source>
</evidence>
<dbReference type="Pfam" id="PF01447">
    <property type="entry name" value="Peptidase_M4"/>
    <property type="match status" value="1"/>
</dbReference>
<dbReference type="InterPro" id="IPR050728">
    <property type="entry name" value="Zinc_Metalloprotease_M4"/>
</dbReference>
<evidence type="ECO:0000256" key="2">
    <source>
        <dbReference type="ARBA" id="ARBA00022670"/>
    </source>
</evidence>
<evidence type="ECO:0000313" key="14">
    <source>
        <dbReference type="EMBL" id="BCA93966.1"/>
    </source>
</evidence>
<dbReference type="InterPro" id="IPR023612">
    <property type="entry name" value="Peptidase_M4"/>
</dbReference>
<evidence type="ECO:0000256" key="8">
    <source>
        <dbReference type="ARBA" id="ARBA00023145"/>
    </source>
</evidence>
<dbReference type="SUPFAM" id="SSF55486">
    <property type="entry name" value="Metalloproteases ('zincins'), catalytic domain"/>
    <property type="match status" value="1"/>
</dbReference>
<evidence type="ECO:0000256" key="1">
    <source>
        <dbReference type="ARBA" id="ARBA00009388"/>
    </source>
</evidence>
<feature type="domain" description="FTP" evidence="13">
    <location>
        <begin position="91"/>
        <end position="118"/>
    </location>
</feature>
<keyword evidence="3" id="KW-0479">Metal-binding</keyword>
<keyword evidence="15" id="KW-1185">Reference proteome</keyword>
<dbReference type="Gene3D" id="3.10.450.490">
    <property type="match status" value="1"/>
</dbReference>